<dbReference type="Pfam" id="PF01381">
    <property type="entry name" value="HTH_3"/>
    <property type="match status" value="1"/>
</dbReference>
<accession>A0A7X6N5A5</accession>
<dbReference type="Gene3D" id="1.10.260.40">
    <property type="entry name" value="lambda repressor-like DNA-binding domains"/>
    <property type="match status" value="1"/>
</dbReference>
<dbReference type="SMART" id="SM00530">
    <property type="entry name" value="HTH_XRE"/>
    <property type="match status" value="1"/>
</dbReference>
<dbReference type="PANTHER" id="PTHR46558:SF4">
    <property type="entry name" value="DNA-BIDING PHAGE PROTEIN"/>
    <property type="match status" value="1"/>
</dbReference>
<keyword evidence="1" id="KW-0238">DNA-binding</keyword>
<dbReference type="PROSITE" id="PS50943">
    <property type="entry name" value="HTH_CROC1"/>
    <property type="match status" value="1"/>
</dbReference>
<dbReference type="RefSeq" id="WP_168722723.1">
    <property type="nucleotide sequence ID" value="NZ_JAAXPN010000012.1"/>
</dbReference>
<dbReference type="Proteomes" id="UP000549765">
    <property type="component" value="Unassembled WGS sequence"/>
</dbReference>
<keyword evidence="2" id="KW-0472">Membrane</keyword>
<dbReference type="InterPro" id="IPR001387">
    <property type="entry name" value="Cro/C1-type_HTH"/>
</dbReference>
<evidence type="ECO:0000256" key="2">
    <source>
        <dbReference type="SAM" id="Phobius"/>
    </source>
</evidence>
<feature type="domain" description="HTH cro/C1-type" evidence="3">
    <location>
        <begin position="7"/>
        <end position="61"/>
    </location>
</feature>
<dbReference type="InterPro" id="IPR010982">
    <property type="entry name" value="Lambda_DNA-bd_dom_sf"/>
</dbReference>
<protein>
    <submittedName>
        <fullName evidence="4">Helix-turn-helix transcriptional regulator</fullName>
    </submittedName>
</protein>
<evidence type="ECO:0000256" key="1">
    <source>
        <dbReference type="ARBA" id="ARBA00023125"/>
    </source>
</evidence>
<dbReference type="AlphaFoldDB" id="A0A7X6N5A5"/>
<proteinExistence type="predicted"/>
<name>A0A7X6N5A5_9LACO</name>
<evidence type="ECO:0000313" key="4">
    <source>
        <dbReference type="EMBL" id="NKZ24927.1"/>
    </source>
</evidence>
<dbReference type="SUPFAM" id="SSF47413">
    <property type="entry name" value="lambda repressor-like DNA-binding domains"/>
    <property type="match status" value="1"/>
</dbReference>
<dbReference type="GO" id="GO:0003677">
    <property type="term" value="F:DNA binding"/>
    <property type="evidence" value="ECO:0007669"/>
    <property type="project" value="UniProtKB-KW"/>
</dbReference>
<dbReference type="EMBL" id="JAAXPN010000012">
    <property type="protein sequence ID" value="NKZ24927.1"/>
    <property type="molecule type" value="Genomic_DNA"/>
</dbReference>
<comment type="caution">
    <text evidence="4">The sequence shown here is derived from an EMBL/GenBank/DDBJ whole genome shotgun (WGS) entry which is preliminary data.</text>
</comment>
<organism evidence="4 5">
    <name type="scientific">Periweissella fabalis</name>
    <dbReference type="NCBI Taxonomy" id="1070421"/>
    <lineage>
        <taxon>Bacteria</taxon>
        <taxon>Bacillati</taxon>
        <taxon>Bacillota</taxon>
        <taxon>Bacilli</taxon>
        <taxon>Lactobacillales</taxon>
        <taxon>Lactobacillaceae</taxon>
        <taxon>Periweissella</taxon>
    </lineage>
</organism>
<gene>
    <name evidence="4" type="ORF">HF964_09020</name>
</gene>
<keyword evidence="5" id="KW-1185">Reference proteome</keyword>
<dbReference type="CDD" id="cd00093">
    <property type="entry name" value="HTH_XRE"/>
    <property type="match status" value="1"/>
</dbReference>
<evidence type="ECO:0000259" key="3">
    <source>
        <dbReference type="PROSITE" id="PS50943"/>
    </source>
</evidence>
<dbReference type="PANTHER" id="PTHR46558">
    <property type="entry name" value="TRACRIPTIONAL REGULATORY PROTEIN-RELATED-RELATED"/>
    <property type="match status" value="1"/>
</dbReference>
<reference evidence="4 5" key="1">
    <citation type="submission" date="2020-04" db="EMBL/GenBank/DDBJ databases">
        <title>MicrobeNet Type strains.</title>
        <authorList>
            <person name="Nicholson A.C."/>
        </authorList>
    </citation>
    <scope>NUCLEOTIDE SEQUENCE [LARGE SCALE GENOMIC DNA]</scope>
    <source>
        <strain evidence="4 5">CCUG 61472</strain>
    </source>
</reference>
<keyword evidence="2" id="KW-0812">Transmembrane</keyword>
<keyword evidence="2" id="KW-1133">Transmembrane helix</keyword>
<sequence length="214" mass="24902">MEIGKIIKENRTAKNMTQEDLATEFFVSRPLISKWENGRSYPDLEQLLKLSEFFDLTLDELLRGDRKMTNKLNWDTKKKKRAFFFLIVLTLLAVNFFLSTVRFTPNGNQLEVENVRIYTDHSYNGGNPYKDWNSVLLADIGSKNIFFKPTSDSFLVMNDNNKLVGHIKWSFNIFNIFKLNKKITVNESILLNNKNNVVTFKMSNSEKTLPVKAD</sequence>
<feature type="transmembrane region" description="Helical" evidence="2">
    <location>
        <begin position="82"/>
        <end position="101"/>
    </location>
</feature>
<evidence type="ECO:0000313" key="5">
    <source>
        <dbReference type="Proteomes" id="UP000549765"/>
    </source>
</evidence>